<keyword evidence="7" id="KW-1185">Reference proteome</keyword>
<dbReference type="EnsemblPlants" id="LPERR04G23680.1">
    <property type="protein sequence ID" value="LPERR04G23680.1"/>
    <property type="gene ID" value="LPERR04G23680"/>
</dbReference>
<reference evidence="7" key="2">
    <citation type="submission" date="2013-12" db="EMBL/GenBank/DDBJ databases">
        <authorList>
            <person name="Yu Y."/>
            <person name="Lee S."/>
            <person name="de Baynast K."/>
            <person name="Wissotski M."/>
            <person name="Liu L."/>
            <person name="Talag J."/>
            <person name="Goicoechea J."/>
            <person name="Angelova A."/>
            <person name="Jetty R."/>
            <person name="Kudrna D."/>
            <person name="Golser W."/>
            <person name="Rivera L."/>
            <person name="Zhang J."/>
            <person name="Wing R."/>
        </authorList>
    </citation>
    <scope>NUCLEOTIDE SEQUENCE</scope>
</reference>
<accession>A0A0D9WAL8</accession>
<dbReference type="GO" id="GO:0030688">
    <property type="term" value="C:preribosome, small subunit precursor"/>
    <property type="evidence" value="ECO:0007669"/>
    <property type="project" value="InterPro"/>
</dbReference>
<dbReference type="STRING" id="77586.A0A0D9WAL8"/>
<proteinExistence type="inferred from homology"/>
<dbReference type="eggNOG" id="KOG3911">
    <property type="taxonomic scope" value="Eukaryota"/>
</dbReference>
<comment type="subcellular location">
    <subcellularLocation>
        <location evidence="1">Nucleus</location>
    </subcellularLocation>
</comment>
<name>A0A0D9WAL8_9ORYZ</name>
<dbReference type="Gramene" id="LPERR04G23680.1">
    <property type="protein sequence ID" value="LPERR04G23680.1"/>
    <property type="gene ID" value="LPERR04G23680"/>
</dbReference>
<feature type="compositionally biased region" description="Acidic residues" evidence="5">
    <location>
        <begin position="395"/>
        <end position="406"/>
    </location>
</feature>
<evidence type="ECO:0000313" key="6">
    <source>
        <dbReference type="EnsemblPlants" id="LPERR04G23680.1"/>
    </source>
</evidence>
<reference evidence="6" key="3">
    <citation type="submission" date="2015-04" db="UniProtKB">
        <authorList>
            <consortium name="EnsemblPlants"/>
        </authorList>
    </citation>
    <scope>IDENTIFICATION</scope>
</reference>
<dbReference type="AlphaFoldDB" id="A0A0D9WAL8"/>
<evidence type="ECO:0008006" key="8">
    <source>
        <dbReference type="Google" id="ProtNLM"/>
    </source>
</evidence>
<dbReference type="PANTHER" id="PTHR13026:SF0">
    <property type="entry name" value="RIBOSOMAL RNA PROCESSING 1B"/>
    <property type="match status" value="1"/>
</dbReference>
<evidence type="ECO:0000256" key="1">
    <source>
        <dbReference type="ARBA" id="ARBA00004123"/>
    </source>
</evidence>
<evidence type="ECO:0000256" key="2">
    <source>
        <dbReference type="ARBA" id="ARBA00006374"/>
    </source>
</evidence>
<evidence type="ECO:0000256" key="3">
    <source>
        <dbReference type="ARBA" id="ARBA00022552"/>
    </source>
</evidence>
<keyword evidence="3" id="KW-0698">rRNA processing</keyword>
<dbReference type="PANTHER" id="PTHR13026">
    <property type="entry name" value="NNP-1 PROTEIN NOVEL NUCLEAR PROTEIN 1 NOP52"/>
    <property type="match status" value="1"/>
</dbReference>
<dbReference type="GO" id="GO:0005634">
    <property type="term" value="C:nucleus"/>
    <property type="evidence" value="ECO:0007669"/>
    <property type="project" value="UniProtKB-SubCell"/>
</dbReference>
<organism evidence="6 7">
    <name type="scientific">Leersia perrieri</name>
    <dbReference type="NCBI Taxonomy" id="77586"/>
    <lineage>
        <taxon>Eukaryota</taxon>
        <taxon>Viridiplantae</taxon>
        <taxon>Streptophyta</taxon>
        <taxon>Embryophyta</taxon>
        <taxon>Tracheophyta</taxon>
        <taxon>Spermatophyta</taxon>
        <taxon>Magnoliopsida</taxon>
        <taxon>Liliopsida</taxon>
        <taxon>Poales</taxon>
        <taxon>Poaceae</taxon>
        <taxon>BOP clade</taxon>
        <taxon>Oryzoideae</taxon>
        <taxon>Oryzeae</taxon>
        <taxon>Oryzinae</taxon>
        <taxon>Leersia</taxon>
    </lineage>
</organism>
<evidence type="ECO:0000313" key="7">
    <source>
        <dbReference type="Proteomes" id="UP000032180"/>
    </source>
</evidence>
<dbReference type="GO" id="GO:0006364">
    <property type="term" value="P:rRNA processing"/>
    <property type="evidence" value="ECO:0007669"/>
    <property type="project" value="UniProtKB-KW"/>
</dbReference>
<evidence type="ECO:0000256" key="4">
    <source>
        <dbReference type="ARBA" id="ARBA00023242"/>
    </source>
</evidence>
<feature type="region of interest" description="Disordered" evidence="5">
    <location>
        <begin position="346"/>
        <end position="569"/>
    </location>
</feature>
<feature type="compositionally biased region" description="Basic and acidic residues" evidence="5">
    <location>
        <begin position="346"/>
        <end position="357"/>
    </location>
</feature>
<dbReference type="HOGENOM" id="CLU_023145_0_0_1"/>
<keyword evidence="4" id="KW-0539">Nucleus</keyword>
<evidence type="ECO:0000256" key="5">
    <source>
        <dbReference type="SAM" id="MobiDB-lite"/>
    </source>
</evidence>
<reference evidence="6 7" key="1">
    <citation type="submission" date="2012-08" db="EMBL/GenBank/DDBJ databases">
        <title>Oryza genome evolution.</title>
        <authorList>
            <person name="Wing R.A."/>
        </authorList>
    </citation>
    <scope>NUCLEOTIDE SEQUENCE</scope>
</reference>
<sequence>MAAAAAAADASAEAAAIARRLASCNGSTRERAVRHLLTAFLPASAPHLSASDLLKLWKGLFFCFWHSDKPLYQSSLATRLAAGVSSASPSPSAAAAFFAAYLATLRREWVHIDTHRLDKFYLLNRRFLHHAFLLLAANSFSPDLTSQVISIISEKVLLPEADNVAAGSPRGLGYHVAEVFLDELLPVLPVSLQTMELLLSPFFAVLEKSSDRVMVAKVKSSVFERLLESGKQLLEMVKKGEGVEKGSAEEKLGKVGLLFGFCKRLVDIGANAETVQANRKVVFGLRDGFMKIEKGLELSGVEIAVPEFESADVTVATGVDNNSMDLDEAKVEKKKKKAKKALLVESEKDGAKASKQEKKVKKVKKEKKEKKEKKKKRKVEAVDEGDAAEHSTDAPAEDDQQMDDGTDSVTFDEALMSNLQKQFEKAAAEAGMVNGGSSSSATPVRGQAAKKRKRAKSAERLSVSDGDDVSSESNVISQDGDKSGKKVRFSMKNNLVWKPHNPLPPQCLRLPPSATPRGSALKKGVLPGPIKETPTPVKKTKPKAKSAKKVLKKPSSAAKRLRKLQNFSA</sequence>
<dbReference type="Proteomes" id="UP000032180">
    <property type="component" value="Chromosome 4"/>
</dbReference>
<feature type="compositionally biased region" description="Basic residues" evidence="5">
    <location>
        <begin position="358"/>
        <end position="378"/>
    </location>
</feature>
<dbReference type="InterPro" id="IPR010301">
    <property type="entry name" value="RRP1"/>
</dbReference>
<protein>
    <recommendedName>
        <fullName evidence="8">Ribosomal RNA processing protein</fullName>
    </recommendedName>
</protein>
<comment type="similarity">
    <text evidence="2">Belongs to the RRP1 family.</text>
</comment>
<feature type="compositionally biased region" description="Basic residues" evidence="5">
    <location>
        <begin position="538"/>
        <end position="552"/>
    </location>
</feature>
<dbReference type="Pfam" id="PF05997">
    <property type="entry name" value="Nop52"/>
    <property type="match status" value="1"/>
</dbReference>